<dbReference type="AlphaFoldDB" id="A0A8R1DG21"/>
<evidence type="ECO:0000313" key="2">
    <source>
        <dbReference type="EnsemblMetazoa" id="CJA01663.2"/>
    </source>
</evidence>
<feature type="transmembrane region" description="Helical" evidence="1">
    <location>
        <begin position="27"/>
        <end position="48"/>
    </location>
</feature>
<protein>
    <submittedName>
        <fullName evidence="2">Uncharacterized protein</fullName>
    </submittedName>
</protein>
<keyword evidence="1" id="KW-1133">Transmembrane helix</keyword>
<reference evidence="3" key="1">
    <citation type="submission" date="2010-08" db="EMBL/GenBank/DDBJ databases">
        <authorList>
            <consortium name="Caenorhabditis japonica Sequencing Consortium"/>
            <person name="Wilson R.K."/>
        </authorList>
    </citation>
    <scope>NUCLEOTIDE SEQUENCE [LARGE SCALE GENOMIC DNA]</scope>
    <source>
        <strain evidence="3">DF5081</strain>
    </source>
</reference>
<keyword evidence="1" id="KW-0812">Transmembrane</keyword>
<sequence length="67" mass="7384">MIPAFPILIFLQSYFPELPSAFSIDHLAVYVLQATVILVAGVLSMCIYSDVACPFAMKGYAFVFSNM</sequence>
<keyword evidence="1" id="KW-0472">Membrane</keyword>
<accession>A0A8R1DG21</accession>
<organism evidence="2 3">
    <name type="scientific">Caenorhabditis japonica</name>
    <dbReference type="NCBI Taxonomy" id="281687"/>
    <lineage>
        <taxon>Eukaryota</taxon>
        <taxon>Metazoa</taxon>
        <taxon>Ecdysozoa</taxon>
        <taxon>Nematoda</taxon>
        <taxon>Chromadorea</taxon>
        <taxon>Rhabditida</taxon>
        <taxon>Rhabditina</taxon>
        <taxon>Rhabditomorpha</taxon>
        <taxon>Rhabditoidea</taxon>
        <taxon>Rhabditidae</taxon>
        <taxon>Peloderinae</taxon>
        <taxon>Caenorhabditis</taxon>
    </lineage>
</organism>
<reference evidence="2" key="2">
    <citation type="submission" date="2022-06" db="UniProtKB">
        <authorList>
            <consortium name="EnsemblMetazoa"/>
        </authorList>
    </citation>
    <scope>IDENTIFICATION</scope>
    <source>
        <strain evidence="2">DF5081</strain>
    </source>
</reference>
<proteinExistence type="predicted"/>
<evidence type="ECO:0000313" key="3">
    <source>
        <dbReference type="Proteomes" id="UP000005237"/>
    </source>
</evidence>
<dbReference type="EnsemblMetazoa" id="CJA01663.2">
    <property type="protein sequence ID" value="CJA01663.2"/>
    <property type="gene ID" value="WBGene00120867"/>
</dbReference>
<dbReference type="Proteomes" id="UP000005237">
    <property type="component" value="Unassembled WGS sequence"/>
</dbReference>
<evidence type="ECO:0000256" key="1">
    <source>
        <dbReference type="SAM" id="Phobius"/>
    </source>
</evidence>
<dbReference type="EnsemblMetazoa" id="CJA01663.1">
    <property type="protein sequence ID" value="CJA01663.1"/>
    <property type="gene ID" value="WBGene00120867"/>
</dbReference>
<keyword evidence="3" id="KW-1185">Reference proteome</keyword>
<name>A0A8R1DG21_CAEJA</name>
<dbReference type="EnsemblMetazoa" id="CJA01663.3">
    <property type="protein sequence ID" value="CJA01663.3"/>
    <property type="gene ID" value="WBGene00120867"/>
</dbReference>